<dbReference type="PROSITE" id="PS51257">
    <property type="entry name" value="PROKAR_LIPOPROTEIN"/>
    <property type="match status" value="1"/>
</dbReference>
<proteinExistence type="predicted"/>
<feature type="compositionally biased region" description="Basic and acidic residues" evidence="1">
    <location>
        <begin position="38"/>
        <end position="50"/>
    </location>
</feature>
<feature type="compositionally biased region" description="Acidic residues" evidence="1">
    <location>
        <begin position="66"/>
        <end position="88"/>
    </location>
</feature>
<evidence type="ECO:0000313" key="2">
    <source>
        <dbReference type="EMBL" id="PWT27644.1"/>
    </source>
</evidence>
<organism evidence="2 3">
    <name type="scientific">Butyrivibrio fibrisolvens</name>
    <dbReference type="NCBI Taxonomy" id="831"/>
    <lineage>
        <taxon>Bacteria</taxon>
        <taxon>Bacillati</taxon>
        <taxon>Bacillota</taxon>
        <taxon>Clostridia</taxon>
        <taxon>Lachnospirales</taxon>
        <taxon>Lachnospiraceae</taxon>
        <taxon>Butyrivibrio</taxon>
    </lineage>
</organism>
<keyword evidence="3" id="KW-1185">Reference proteome</keyword>
<evidence type="ECO:0000313" key="3">
    <source>
        <dbReference type="Proteomes" id="UP000245488"/>
    </source>
</evidence>
<dbReference type="AlphaFoldDB" id="A0A317G0P1"/>
<evidence type="ECO:0000256" key="1">
    <source>
        <dbReference type="SAM" id="MobiDB-lite"/>
    </source>
</evidence>
<dbReference type="EMBL" id="NXNG01000001">
    <property type="protein sequence ID" value="PWT27644.1"/>
    <property type="molecule type" value="Genomic_DNA"/>
</dbReference>
<comment type="caution">
    <text evidence="2">The sequence shown here is derived from an EMBL/GenBank/DDBJ whole genome shotgun (WGS) entry which is preliminary data.</text>
</comment>
<protein>
    <recommendedName>
        <fullName evidence="4">Lipoprotein</fullName>
    </recommendedName>
</protein>
<evidence type="ECO:0008006" key="4">
    <source>
        <dbReference type="Google" id="ProtNLM"/>
    </source>
</evidence>
<reference evidence="2 3" key="1">
    <citation type="submission" date="2017-09" db="EMBL/GenBank/DDBJ databases">
        <title>High-quality draft genome sequence of Butyrivibrio fibrisolvens INBov1, isolated from cow rumen.</title>
        <authorList>
            <person name="Rodriguez Hernaez J."/>
            <person name="Rivarola M."/>
            <person name="Paniego N."/>
            <person name="Cravero S."/>
            <person name="Ceron Cucchi M."/>
            <person name="Martinez M.C."/>
        </authorList>
    </citation>
    <scope>NUCLEOTIDE SEQUENCE [LARGE SCALE GENOMIC DNA]</scope>
    <source>
        <strain evidence="2 3">INBov1</strain>
    </source>
</reference>
<dbReference type="Proteomes" id="UP000245488">
    <property type="component" value="Chromosome"/>
</dbReference>
<accession>A0A317G0P1</accession>
<dbReference type="RefSeq" id="WP_110073050.1">
    <property type="nucleotide sequence ID" value="NZ_CM009896.1"/>
</dbReference>
<name>A0A317G0P1_BUTFI</name>
<feature type="region of interest" description="Disordered" evidence="1">
    <location>
        <begin position="33"/>
        <end position="92"/>
    </location>
</feature>
<gene>
    <name evidence="2" type="ORF">CPT75_11335</name>
</gene>
<sequence>MKNKFFKTIAGAMVATIVLSGCDSSQISLEADEAATEVSKEDVSVEKDEAATEESVEDASTKDASVEENTDDATLDESNDDEDSDESASLDNSELYEAFIDGSEKVYFNEEDDILPYHYQQNLNYGEGYTVDELIEGSLASCYKYDDSKGDPTFESKYIDCGNDGIKELVVEVRFPGLENDEYEESEEYLDEWVIKDIDGKLVAKYYGYTAHYWYTSINEYGYVSVDNVGAYLGVLTEQFGFLDENADWVLYYNYYYYLDMDDYVREKGNKGLILDCSSDDWNEMQVEEYVFDEKAPYTDSEKTGFMTYYKYDNDGIIDDDSIYEDSSIYKQTFDEAGVNTCPRSEVEERLEKRREEIGLSEEIM</sequence>